<dbReference type="PANTHER" id="PTHR33445:SF1">
    <property type="entry name" value="ATP SYNTHASE SUBUNIT B"/>
    <property type="match status" value="1"/>
</dbReference>
<name>A0A0F9A2U5_9ZZZZ</name>
<evidence type="ECO:0000256" key="11">
    <source>
        <dbReference type="ARBA" id="ARBA00023136"/>
    </source>
</evidence>
<comment type="function">
    <text evidence="13">F(1)F(0) ATP synthase produces ATP from ADP in the presence of a proton or sodium gradient. F-type ATPases consist of two structural domains, F(1) containing the extramembraneous catalytic core and F(0) containing the membrane proton channel, linked together by a central stalk and a peripheral stalk. During catalysis, ATP synthesis in the catalytic domain of F(1) is coupled via a rotary mechanism of the central stalk subunits to proton translocation.</text>
</comment>
<dbReference type="EMBL" id="LAZR01044781">
    <property type="protein sequence ID" value="KKL03815.1"/>
    <property type="molecule type" value="Genomic_DNA"/>
</dbReference>
<keyword evidence="8" id="KW-0375">Hydrogen ion transport</keyword>
<dbReference type="HAMAP" id="MF_01398">
    <property type="entry name" value="ATP_synth_b_bprime"/>
    <property type="match status" value="1"/>
</dbReference>
<dbReference type="Gene3D" id="6.10.250.1580">
    <property type="match status" value="1"/>
</dbReference>
<evidence type="ECO:0000256" key="8">
    <source>
        <dbReference type="ARBA" id="ARBA00022781"/>
    </source>
</evidence>
<feature type="transmembrane region" description="Helical" evidence="15">
    <location>
        <begin position="12"/>
        <end position="30"/>
    </location>
</feature>
<evidence type="ECO:0000256" key="3">
    <source>
        <dbReference type="ARBA" id="ARBA00005513"/>
    </source>
</evidence>
<evidence type="ECO:0000256" key="14">
    <source>
        <dbReference type="SAM" id="Coils"/>
    </source>
</evidence>
<keyword evidence="7 15" id="KW-0812">Transmembrane</keyword>
<comment type="similarity">
    <text evidence="3">Belongs to the ATPase B chain family.</text>
</comment>
<keyword evidence="11 15" id="KW-0472">Membrane</keyword>
<keyword evidence="4" id="KW-0813">Transport</keyword>
<evidence type="ECO:0000256" key="7">
    <source>
        <dbReference type="ARBA" id="ARBA00022692"/>
    </source>
</evidence>
<comment type="subcellular location">
    <subcellularLocation>
        <location evidence="2">Endomembrane system</location>
    </subcellularLocation>
    <subcellularLocation>
        <location evidence="1">Membrane</location>
        <topology evidence="1">Single-pass membrane protein</topology>
    </subcellularLocation>
</comment>
<evidence type="ECO:0000256" key="5">
    <source>
        <dbReference type="ARBA" id="ARBA00022475"/>
    </source>
</evidence>
<keyword evidence="14" id="KW-0175">Coiled coil</keyword>
<dbReference type="InterPro" id="IPR005864">
    <property type="entry name" value="ATP_synth_F0_bsu_bac"/>
</dbReference>
<dbReference type="CDD" id="cd06503">
    <property type="entry name" value="ATP-synt_Fo_b"/>
    <property type="match status" value="1"/>
</dbReference>
<evidence type="ECO:0000256" key="15">
    <source>
        <dbReference type="SAM" id="Phobius"/>
    </source>
</evidence>
<keyword evidence="12" id="KW-0066">ATP synthesis</keyword>
<sequence length="166" mass="18366">MELLTPHVNQIIYSAVAFFVLLAILGKLAFPPLVGILQKRSDTIRESLEAAEKTQEEAGKMLEEYKQQIADAREEAQEIIEQGRKFGESMKEEIAQKARLESEQVLVRAAAEVNREKELALAEIQSSIADLTIGAASRVIGESLDKKGHEKLIEDYLAEAGSLSEN</sequence>
<keyword evidence="9 15" id="KW-1133">Transmembrane helix</keyword>
<keyword evidence="10" id="KW-0406">Ion transport</keyword>
<evidence type="ECO:0000256" key="13">
    <source>
        <dbReference type="ARBA" id="ARBA00025198"/>
    </source>
</evidence>
<dbReference type="SUPFAM" id="SSF81573">
    <property type="entry name" value="F1F0 ATP synthase subunit B, membrane domain"/>
    <property type="match status" value="1"/>
</dbReference>
<accession>A0A0F9A2U5</accession>
<dbReference type="PANTHER" id="PTHR33445">
    <property type="entry name" value="ATP SYNTHASE SUBUNIT B', CHLOROPLASTIC"/>
    <property type="match status" value="1"/>
</dbReference>
<dbReference type="AlphaFoldDB" id="A0A0F9A2U5"/>
<organism evidence="16">
    <name type="scientific">marine sediment metagenome</name>
    <dbReference type="NCBI Taxonomy" id="412755"/>
    <lineage>
        <taxon>unclassified sequences</taxon>
        <taxon>metagenomes</taxon>
        <taxon>ecological metagenomes</taxon>
    </lineage>
</organism>
<reference evidence="16" key="1">
    <citation type="journal article" date="2015" name="Nature">
        <title>Complex archaea that bridge the gap between prokaryotes and eukaryotes.</title>
        <authorList>
            <person name="Spang A."/>
            <person name="Saw J.H."/>
            <person name="Jorgensen S.L."/>
            <person name="Zaremba-Niedzwiedzka K."/>
            <person name="Martijn J."/>
            <person name="Lind A.E."/>
            <person name="van Eijk R."/>
            <person name="Schleper C."/>
            <person name="Guy L."/>
            <person name="Ettema T.J."/>
        </authorList>
    </citation>
    <scope>NUCLEOTIDE SEQUENCE</scope>
</reference>
<dbReference type="InterPro" id="IPR002146">
    <property type="entry name" value="ATP_synth_b/b'su_bac/chlpt"/>
</dbReference>
<gene>
    <name evidence="16" type="ORF">LCGC14_2622340</name>
</gene>
<dbReference type="InterPro" id="IPR050059">
    <property type="entry name" value="ATP_synthase_B_chain"/>
</dbReference>
<evidence type="ECO:0000256" key="10">
    <source>
        <dbReference type="ARBA" id="ARBA00023065"/>
    </source>
</evidence>
<keyword evidence="5" id="KW-1003">Cell membrane</keyword>
<comment type="caution">
    <text evidence="16">The sequence shown here is derived from an EMBL/GenBank/DDBJ whole genome shotgun (WGS) entry which is preliminary data.</text>
</comment>
<evidence type="ECO:0000256" key="1">
    <source>
        <dbReference type="ARBA" id="ARBA00004167"/>
    </source>
</evidence>
<evidence type="ECO:0000313" key="16">
    <source>
        <dbReference type="EMBL" id="KKL03815.1"/>
    </source>
</evidence>
<proteinExistence type="inferred from homology"/>
<keyword evidence="6" id="KW-0138">CF(0)</keyword>
<dbReference type="GO" id="GO:0012505">
    <property type="term" value="C:endomembrane system"/>
    <property type="evidence" value="ECO:0007669"/>
    <property type="project" value="UniProtKB-SubCell"/>
</dbReference>
<evidence type="ECO:0000256" key="12">
    <source>
        <dbReference type="ARBA" id="ARBA00023310"/>
    </source>
</evidence>
<dbReference type="NCBIfam" id="TIGR01144">
    <property type="entry name" value="ATP_synt_b"/>
    <property type="match status" value="1"/>
</dbReference>
<feature type="coiled-coil region" evidence="14">
    <location>
        <begin position="44"/>
        <end position="82"/>
    </location>
</feature>
<dbReference type="InterPro" id="IPR028987">
    <property type="entry name" value="ATP_synth_B-like_membr_sf"/>
</dbReference>
<dbReference type="GO" id="GO:0015986">
    <property type="term" value="P:proton motive force-driven ATP synthesis"/>
    <property type="evidence" value="ECO:0007669"/>
    <property type="project" value="InterPro"/>
</dbReference>
<dbReference type="GO" id="GO:0045259">
    <property type="term" value="C:proton-transporting ATP synthase complex"/>
    <property type="evidence" value="ECO:0007669"/>
    <property type="project" value="UniProtKB-KW"/>
</dbReference>
<evidence type="ECO:0000256" key="9">
    <source>
        <dbReference type="ARBA" id="ARBA00022989"/>
    </source>
</evidence>
<evidence type="ECO:0000256" key="2">
    <source>
        <dbReference type="ARBA" id="ARBA00004308"/>
    </source>
</evidence>
<protein>
    <submittedName>
        <fullName evidence="16">Uncharacterized protein</fullName>
    </submittedName>
</protein>
<dbReference type="Pfam" id="PF00430">
    <property type="entry name" value="ATP-synt_B"/>
    <property type="match status" value="1"/>
</dbReference>
<evidence type="ECO:0000256" key="4">
    <source>
        <dbReference type="ARBA" id="ARBA00022448"/>
    </source>
</evidence>
<evidence type="ECO:0000256" key="6">
    <source>
        <dbReference type="ARBA" id="ARBA00022547"/>
    </source>
</evidence>
<dbReference type="GO" id="GO:0046961">
    <property type="term" value="F:proton-transporting ATPase activity, rotational mechanism"/>
    <property type="evidence" value="ECO:0007669"/>
    <property type="project" value="TreeGrafter"/>
</dbReference>